<organism evidence="2 3">
    <name type="scientific">Candidatus Uhrbacteria bacterium RIFCSPLOWO2_01_FULL_55_36</name>
    <dbReference type="NCBI Taxonomy" id="1802404"/>
    <lineage>
        <taxon>Bacteria</taxon>
        <taxon>Candidatus Uhriibacteriota</taxon>
    </lineage>
</organism>
<dbReference type="InterPro" id="IPR002934">
    <property type="entry name" value="Polymerase_NTP_transf_dom"/>
</dbReference>
<dbReference type="AlphaFoldDB" id="A0A1F7UZ78"/>
<proteinExistence type="predicted"/>
<dbReference type="PANTHER" id="PTHR43449">
    <property type="entry name" value="NUCLEOTIDYLTRANSFERASE"/>
    <property type="match status" value="1"/>
</dbReference>
<dbReference type="PANTHER" id="PTHR43449:SF1">
    <property type="entry name" value="POLYMERASE BETA NUCLEOTIDYLTRANSFERASE DOMAIN-CONTAINING PROTEIN"/>
    <property type="match status" value="1"/>
</dbReference>
<name>A0A1F7UZ78_9BACT</name>
<dbReference type="InterPro" id="IPR043519">
    <property type="entry name" value="NT_sf"/>
</dbReference>
<gene>
    <name evidence="2" type="ORF">A3B36_00925</name>
</gene>
<dbReference type="GO" id="GO:0016779">
    <property type="term" value="F:nucleotidyltransferase activity"/>
    <property type="evidence" value="ECO:0007669"/>
    <property type="project" value="InterPro"/>
</dbReference>
<dbReference type="SUPFAM" id="SSF81301">
    <property type="entry name" value="Nucleotidyltransferase"/>
    <property type="match status" value="1"/>
</dbReference>
<sequence length="97" mass="11043">MSRKIALEGALLFGSYAYGSPTRHSDVDLVVISSDFERMEFWDRVGWMMQQRDAKSREVAMDVIGYTPQEFSEADRHSAIMAKAKKDGVWLKKPARG</sequence>
<accession>A0A1F7UZ78</accession>
<protein>
    <recommendedName>
        <fullName evidence="1">Polymerase nucleotidyl transferase domain-containing protein</fullName>
    </recommendedName>
</protein>
<evidence type="ECO:0000313" key="2">
    <source>
        <dbReference type="EMBL" id="OGL83590.1"/>
    </source>
</evidence>
<comment type="caution">
    <text evidence="2">The sequence shown here is derived from an EMBL/GenBank/DDBJ whole genome shotgun (WGS) entry which is preliminary data.</text>
</comment>
<dbReference type="Pfam" id="PF01909">
    <property type="entry name" value="NTP_transf_2"/>
    <property type="match status" value="1"/>
</dbReference>
<dbReference type="Proteomes" id="UP000177704">
    <property type="component" value="Unassembled WGS sequence"/>
</dbReference>
<dbReference type="Gene3D" id="3.30.460.10">
    <property type="entry name" value="Beta Polymerase, domain 2"/>
    <property type="match status" value="1"/>
</dbReference>
<evidence type="ECO:0000313" key="3">
    <source>
        <dbReference type="Proteomes" id="UP000177704"/>
    </source>
</evidence>
<dbReference type="CDD" id="cd05403">
    <property type="entry name" value="NT_KNTase_like"/>
    <property type="match status" value="1"/>
</dbReference>
<evidence type="ECO:0000259" key="1">
    <source>
        <dbReference type="Pfam" id="PF01909"/>
    </source>
</evidence>
<dbReference type="EMBL" id="MGEM01000050">
    <property type="protein sequence ID" value="OGL83590.1"/>
    <property type="molecule type" value="Genomic_DNA"/>
</dbReference>
<feature type="domain" description="Polymerase nucleotidyl transferase" evidence="1">
    <location>
        <begin position="10"/>
        <end position="64"/>
    </location>
</feature>
<reference evidence="2 3" key="1">
    <citation type="journal article" date="2016" name="Nat. Commun.">
        <title>Thousands of microbial genomes shed light on interconnected biogeochemical processes in an aquifer system.</title>
        <authorList>
            <person name="Anantharaman K."/>
            <person name="Brown C.T."/>
            <person name="Hug L.A."/>
            <person name="Sharon I."/>
            <person name="Castelle C.J."/>
            <person name="Probst A.J."/>
            <person name="Thomas B.C."/>
            <person name="Singh A."/>
            <person name="Wilkins M.J."/>
            <person name="Karaoz U."/>
            <person name="Brodie E.L."/>
            <person name="Williams K.H."/>
            <person name="Hubbard S.S."/>
            <person name="Banfield J.F."/>
        </authorList>
    </citation>
    <scope>NUCLEOTIDE SEQUENCE [LARGE SCALE GENOMIC DNA]</scope>
</reference>